<evidence type="ECO:0000313" key="2">
    <source>
        <dbReference type="Proteomes" id="UP001221757"/>
    </source>
</evidence>
<reference evidence="1" key="1">
    <citation type="submission" date="2023-03" db="EMBL/GenBank/DDBJ databases">
        <title>Massive genome expansion in bonnet fungi (Mycena s.s.) driven by repeated elements and novel gene families across ecological guilds.</title>
        <authorList>
            <consortium name="Lawrence Berkeley National Laboratory"/>
            <person name="Harder C.B."/>
            <person name="Miyauchi S."/>
            <person name="Viragh M."/>
            <person name="Kuo A."/>
            <person name="Thoen E."/>
            <person name="Andreopoulos B."/>
            <person name="Lu D."/>
            <person name="Skrede I."/>
            <person name="Drula E."/>
            <person name="Henrissat B."/>
            <person name="Morin E."/>
            <person name="Kohler A."/>
            <person name="Barry K."/>
            <person name="LaButti K."/>
            <person name="Morin E."/>
            <person name="Salamov A."/>
            <person name="Lipzen A."/>
            <person name="Mereny Z."/>
            <person name="Hegedus B."/>
            <person name="Baldrian P."/>
            <person name="Stursova M."/>
            <person name="Weitz H."/>
            <person name="Taylor A."/>
            <person name="Grigoriev I.V."/>
            <person name="Nagy L.G."/>
            <person name="Martin F."/>
            <person name="Kauserud H."/>
        </authorList>
    </citation>
    <scope>NUCLEOTIDE SEQUENCE</scope>
    <source>
        <strain evidence="1">CBHHK067</strain>
    </source>
</reference>
<sequence length="417" mass="46005">MTAQFFPPQARYGIVALFIVQALARSSGSALPFREECISNVSSPSAISIPHTPALQSAASTTSLLVANTPTSAFRDRVPIIPQFRPVHVDVGGAHLDFGDVFDVPRLEAALDARILEWRQVKDVASETLEDLGCWDIQNKTWEAERLYLEAPVDLNLDLSYTLAPKWIQSTSDDGGGDPNMLMWPLASLVRFNQRATLPPPTLSPAHRTALPPDEHLFCCNTLYFGISALEAATDVSPAWRAVGQHLHFTPKIQDIAASYTRRTLGVTMDQPIPPYIAVHARRGDFQIWCNIRYYTPVDQCFAPLAAFIRRVEEVRAAILARTDVSVERVIVTSDEQDPGWWDSVAALGWLRPDHSATVDMHGPWYPMFIDAVIHAGAAGFVGTDTSTVSILARRRVESRGGVTEMVKWGKPGADDH</sequence>
<dbReference type="CDD" id="cd11296">
    <property type="entry name" value="O-FucT_like"/>
    <property type="match status" value="1"/>
</dbReference>
<accession>A0AAD7DK01</accession>
<evidence type="ECO:0000313" key="1">
    <source>
        <dbReference type="EMBL" id="KAJ7693092.1"/>
    </source>
</evidence>
<protein>
    <submittedName>
        <fullName evidence="1">Uncharacterized protein</fullName>
    </submittedName>
</protein>
<organism evidence="1 2">
    <name type="scientific">Mycena rosella</name>
    <name type="common">Pink bonnet</name>
    <name type="synonym">Agaricus rosellus</name>
    <dbReference type="NCBI Taxonomy" id="1033263"/>
    <lineage>
        <taxon>Eukaryota</taxon>
        <taxon>Fungi</taxon>
        <taxon>Dikarya</taxon>
        <taxon>Basidiomycota</taxon>
        <taxon>Agaricomycotina</taxon>
        <taxon>Agaricomycetes</taxon>
        <taxon>Agaricomycetidae</taxon>
        <taxon>Agaricales</taxon>
        <taxon>Marasmiineae</taxon>
        <taxon>Mycenaceae</taxon>
        <taxon>Mycena</taxon>
    </lineage>
</organism>
<name>A0AAD7DK01_MYCRO</name>
<proteinExistence type="predicted"/>
<dbReference type="Gene3D" id="3.40.50.11350">
    <property type="match status" value="1"/>
</dbReference>
<comment type="caution">
    <text evidence="1">The sequence shown here is derived from an EMBL/GenBank/DDBJ whole genome shotgun (WGS) entry which is preliminary data.</text>
</comment>
<keyword evidence="2" id="KW-1185">Reference proteome</keyword>
<dbReference type="AlphaFoldDB" id="A0AAD7DK01"/>
<gene>
    <name evidence="1" type="ORF">B0H17DRAFT_1060748</name>
</gene>
<dbReference type="Proteomes" id="UP001221757">
    <property type="component" value="Unassembled WGS sequence"/>
</dbReference>
<dbReference type="EMBL" id="JARKIE010000048">
    <property type="protein sequence ID" value="KAJ7693092.1"/>
    <property type="molecule type" value="Genomic_DNA"/>
</dbReference>